<dbReference type="GO" id="GO:0032259">
    <property type="term" value="P:methylation"/>
    <property type="evidence" value="ECO:0007669"/>
    <property type="project" value="UniProtKB-KW"/>
</dbReference>
<accession>A0A382HME6</accession>
<evidence type="ECO:0000256" key="1">
    <source>
        <dbReference type="ARBA" id="ARBA00022603"/>
    </source>
</evidence>
<dbReference type="PANTHER" id="PTHR43648">
    <property type="entry name" value="ELECTRON TRANSFER FLAVOPROTEIN BETA SUBUNIT LYSINE METHYLTRANSFERASE"/>
    <property type="match status" value="1"/>
</dbReference>
<name>A0A382HME6_9ZZZZ</name>
<dbReference type="InterPro" id="IPR029063">
    <property type="entry name" value="SAM-dependent_MTases_sf"/>
</dbReference>
<sequence>MSNHLYRLVLQVPYESAEAFAEAIEIHCDTVAWTECQGETTAKVTGFSLKLPKEETVVRAVSIAAEAMGVLAPEVDISQISPKNWVLENIKQFPPLTVGRFFIYGSDFDGQIPVSRIPMKIPASTAFGTGNHGSTQGCLIALNGLKFGSVQTALDMGCGSGILAIAIAKRWRCPVVASDKDIKAVRIAKKNVAANGERGLITVVDGPGYQKRILKGRRFNLIISNILARPLVKMSNDLSNYIAPGGTVVLAGLLASQEVQVLMAHRMQGLKLKRRIRVDGWSTLVLQKYAQL</sequence>
<dbReference type="InterPro" id="IPR050078">
    <property type="entry name" value="Ribosomal_L11_MeTrfase_PrmA"/>
</dbReference>
<evidence type="ECO:0000256" key="2">
    <source>
        <dbReference type="ARBA" id="ARBA00022679"/>
    </source>
</evidence>
<keyword evidence="2" id="KW-0808">Transferase</keyword>
<dbReference type="EMBL" id="UINC01061842">
    <property type="protein sequence ID" value="SVB87843.1"/>
    <property type="molecule type" value="Genomic_DNA"/>
</dbReference>
<protein>
    <recommendedName>
        <fullName evidence="4">Ribosomal protein L11 methyltransferase</fullName>
    </recommendedName>
</protein>
<dbReference type="AlphaFoldDB" id="A0A382HME6"/>
<proteinExistence type="predicted"/>
<evidence type="ECO:0000313" key="3">
    <source>
        <dbReference type="EMBL" id="SVB87843.1"/>
    </source>
</evidence>
<organism evidence="3">
    <name type="scientific">marine metagenome</name>
    <dbReference type="NCBI Taxonomy" id="408172"/>
    <lineage>
        <taxon>unclassified sequences</taxon>
        <taxon>metagenomes</taxon>
        <taxon>ecological metagenomes</taxon>
    </lineage>
</organism>
<reference evidence="3" key="1">
    <citation type="submission" date="2018-05" db="EMBL/GenBank/DDBJ databases">
        <authorList>
            <person name="Lanie J.A."/>
            <person name="Ng W.-L."/>
            <person name="Kazmierczak K.M."/>
            <person name="Andrzejewski T.M."/>
            <person name="Davidsen T.M."/>
            <person name="Wayne K.J."/>
            <person name="Tettelin H."/>
            <person name="Glass J.I."/>
            <person name="Rusch D."/>
            <person name="Podicherti R."/>
            <person name="Tsui H.-C.T."/>
            <person name="Winkler M.E."/>
        </authorList>
    </citation>
    <scope>NUCLEOTIDE SEQUENCE</scope>
</reference>
<evidence type="ECO:0008006" key="4">
    <source>
        <dbReference type="Google" id="ProtNLM"/>
    </source>
</evidence>
<dbReference type="PANTHER" id="PTHR43648:SF1">
    <property type="entry name" value="ELECTRON TRANSFER FLAVOPROTEIN BETA SUBUNIT LYSINE METHYLTRANSFERASE"/>
    <property type="match status" value="1"/>
</dbReference>
<dbReference type="Pfam" id="PF06325">
    <property type="entry name" value="PrmA"/>
    <property type="match status" value="1"/>
</dbReference>
<dbReference type="GO" id="GO:0008276">
    <property type="term" value="F:protein methyltransferase activity"/>
    <property type="evidence" value="ECO:0007669"/>
    <property type="project" value="TreeGrafter"/>
</dbReference>
<gene>
    <name evidence="3" type="ORF">METZ01_LOCUS240697</name>
</gene>
<dbReference type="SUPFAM" id="SSF53335">
    <property type="entry name" value="S-adenosyl-L-methionine-dependent methyltransferases"/>
    <property type="match status" value="1"/>
</dbReference>
<keyword evidence="1" id="KW-0489">Methyltransferase</keyword>
<dbReference type="CDD" id="cd02440">
    <property type="entry name" value="AdoMet_MTases"/>
    <property type="match status" value="1"/>
</dbReference>
<dbReference type="Gene3D" id="3.40.50.150">
    <property type="entry name" value="Vaccinia Virus protein VP39"/>
    <property type="match status" value="1"/>
</dbReference>